<organism evidence="1">
    <name type="scientific">marine metagenome</name>
    <dbReference type="NCBI Taxonomy" id="408172"/>
    <lineage>
        <taxon>unclassified sequences</taxon>
        <taxon>metagenomes</taxon>
        <taxon>ecological metagenomes</taxon>
    </lineage>
</organism>
<sequence>MEMFPEFDLDLITVTTLYPGAAPAEVEEGVCKQIEEKIWDLAGIKELNSYSRENVGVVSIEVARGKNAEQVADEVKVRVDAIANFPEEAEKPLVEVVTSKRRVMAVAIHGDCDEKTLRFLAERMRDGLTDIP</sequence>
<proteinExistence type="predicted"/>
<dbReference type="PANTHER" id="PTHR32063:SF33">
    <property type="entry name" value="RND SUPERFAMILY EFFLUX PUMP PERMEASE COMPONENT"/>
    <property type="match status" value="1"/>
</dbReference>
<dbReference type="AlphaFoldDB" id="A0A382L947"/>
<reference evidence="1" key="1">
    <citation type="submission" date="2018-05" db="EMBL/GenBank/DDBJ databases">
        <authorList>
            <person name="Lanie J.A."/>
            <person name="Ng W.-L."/>
            <person name="Kazmierczak K.M."/>
            <person name="Andrzejewski T.M."/>
            <person name="Davidsen T.M."/>
            <person name="Wayne K.J."/>
            <person name="Tettelin H."/>
            <person name="Glass J.I."/>
            <person name="Rusch D."/>
            <person name="Podicherti R."/>
            <person name="Tsui H.-C.T."/>
            <person name="Winkler M.E."/>
        </authorList>
    </citation>
    <scope>NUCLEOTIDE SEQUENCE</scope>
</reference>
<dbReference type="GO" id="GO:0005886">
    <property type="term" value="C:plasma membrane"/>
    <property type="evidence" value="ECO:0007669"/>
    <property type="project" value="TreeGrafter"/>
</dbReference>
<dbReference type="Gene3D" id="3.30.70.1430">
    <property type="entry name" value="Multidrug efflux transporter AcrB pore domain"/>
    <property type="match status" value="1"/>
</dbReference>
<gene>
    <name evidence="1" type="ORF">METZ01_LOCUS285377</name>
</gene>
<dbReference type="GO" id="GO:0042910">
    <property type="term" value="F:xenobiotic transmembrane transporter activity"/>
    <property type="evidence" value="ECO:0007669"/>
    <property type="project" value="TreeGrafter"/>
</dbReference>
<dbReference type="InterPro" id="IPR001036">
    <property type="entry name" value="Acrflvin-R"/>
</dbReference>
<feature type="non-terminal residue" evidence="1">
    <location>
        <position position="132"/>
    </location>
</feature>
<name>A0A382L947_9ZZZZ</name>
<accession>A0A382L947</accession>
<dbReference type="EMBL" id="UINC01085201">
    <property type="protein sequence ID" value="SVC32523.1"/>
    <property type="molecule type" value="Genomic_DNA"/>
</dbReference>
<protein>
    <submittedName>
        <fullName evidence="1">Uncharacterized protein</fullName>
    </submittedName>
</protein>
<dbReference type="PANTHER" id="PTHR32063">
    <property type="match status" value="1"/>
</dbReference>
<evidence type="ECO:0000313" key="1">
    <source>
        <dbReference type="EMBL" id="SVC32523.1"/>
    </source>
</evidence>
<dbReference type="Gene3D" id="3.30.70.1320">
    <property type="entry name" value="Multidrug efflux transporter AcrB pore domain like"/>
    <property type="match status" value="1"/>
</dbReference>
<dbReference type="Pfam" id="PF00873">
    <property type="entry name" value="ACR_tran"/>
    <property type="match status" value="1"/>
</dbReference>
<dbReference type="SUPFAM" id="SSF82693">
    <property type="entry name" value="Multidrug efflux transporter AcrB pore domain, PN1, PN2, PC1 and PC2 subdomains"/>
    <property type="match status" value="1"/>
</dbReference>